<organism evidence="2 3">
    <name type="scientific">Lancefieldella parvula</name>
    <dbReference type="NCBI Taxonomy" id="1382"/>
    <lineage>
        <taxon>Bacteria</taxon>
        <taxon>Bacillati</taxon>
        <taxon>Actinomycetota</taxon>
        <taxon>Coriobacteriia</taxon>
        <taxon>Coriobacteriales</taxon>
        <taxon>Atopobiaceae</taxon>
        <taxon>Lancefieldella</taxon>
    </lineage>
</organism>
<feature type="compositionally biased region" description="Acidic residues" evidence="1">
    <location>
        <begin position="22"/>
        <end position="36"/>
    </location>
</feature>
<feature type="region of interest" description="Disordered" evidence="1">
    <location>
        <begin position="1"/>
        <end position="128"/>
    </location>
</feature>
<name>A0A9D6AF37_9ACTN</name>
<protein>
    <submittedName>
        <fullName evidence="2">LytR family transcriptional regulator</fullName>
    </submittedName>
</protein>
<evidence type="ECO:0000256" key="1">
    <source>
        <dbReference type="SAM" id="MobiDB-lite"/>
    </source>
</evidence>
<feature type="compositionally biased region" description="Low complexity" evidence="1">
    <location>
        <begin position="49"/>
        <end position="60"/>
    </location>
</feature>
<comment type="caution">
    <text evidence="2">The sequence shown here is derived from an EMBL/GenBank/DDBJ whole genome shotgun (WGS) entry which is preliminary data.</text>
</comment>
<feature type="non-terminal residue" evidence="2">
    <location>
        <position position="142"/>
    </location>
</feature>
<accession>A0A9D6AF37</accession>
<dbReference type="EMBL" id="JABZGU010000274">
    <property type="protein sequence ID" value="MBF4803555.1"/>
    <property type="molecule type" value="Genomic_DNA"/>
</dbReference>
<dbReference type="AlphaFoldDB" id="A0A9D6AF37"/>
<feature type="compositionally biased region" description="Basic and acidic residues" evidence="1">
    <location>
        <begin position="61"/>
        <end position="72"/>
    </location>
</feature>
<evidence type="ECO:0000313" key="3">
    <source>
        <dbReference type="Proteomes" id="UP000787322"/>
    </source>
</evidence>
<gene>
    <name evidence="2" type="ORF">HXK24_07085</name>
</gene>
<reference evidence="2" key="1">
    <citation type="submission" date="2020-04" db="EMBL/GenBank/DDBJ databases">
        <title>Deep metagenomics examines the oral microbiome during advanced dental caries in children, revealing novel taxa and co-occurrences with host molecules.</title>
        <authorList>
            <person name="Baker J.L."/>
            <person name="Morton J.T."/>
            <person name="Dinis M."/>
            <person name="Alvarez R."/>
            <person name="Tran N.C."/>
            <person name="Knight R."/>
            <person name="Edlund A."/>
        </authorList>
    </citation>
    <scope>NUCLEOTIDE SEQUENCE</scope>
    <source>
        <strain evidence="2">JCVI_3_bin.11</strain>
    </source>
</reference>
<evidence type="ECO:0000313" key="2">
    <source>
        <dbReference type="EMBL" id="MBF4803555.1"/>
    </source>
</evidence>
<dbReference type="Proteomes" id="UP000787322">
    <property type="component" value="Unassembled WGS sequence"/>
</dbReference>
<sequence>MARRSHSSQNHGHNSRDRYEDTPEYDTEDFAQDDYDAYNQGAYQPRTLGSVRSAGASSARNNHESHGSRFTREPLIGQTNVGDEWPEEAPVQQQKHTHFAAHRAGAVSHAPSRAEGVGAYSKKRQGSSRGRGLKIFAGILGT</sequence>
<proteinExistence type="predicted"/>